<organism evidence="1 2">
    <name type="scientific">Maritimibacter alkaliphilus HTCC2654</name>
    <dbReference type="NCBI Taxonomy" id="314271"/>
    <lineage>
        <taxon>Bacteria</taxon>
        <taxon>Pseudomonadati</taxon>
        <taxon>Pseudomonadota</taxon>
        <taxon>Alphaproteobacteria</taxon>
        <taxon>Rhodobacterales</taxon>
        <taxon>Roseobacteraceae</taxon>
        <taxon>Maritimibacter</taxon>
    </lineage>
</organism>
<reference evidence="1 2" key="1">
    <citation type="journal article" date="2010" name="J. Bacteriol.">
        <title>Genome sequences of Pelagibaca bermudensis HTCC2601T and Maritimibacter alkaliphilus HTCC2654T, the type strains of two marine Roseobacter genera.</title>
        <authorList>
            <person name="Thrash J.C."/>
            <person name="Cho J.C."/>
            <person name="Ferriera S."/>
            <person name="Johnson J."/>
            <person name="Vergin K.L."/>
            <person name="Giovannoni S.J."/>
        </authorList>
    </citation>
    <scope>NUCLEOTIDE SEQUENCE [LARGE SCALE GENOMIC DNA]</scope>
    <source>
        <strain evidence="1 2">HTCC2654</strain>
    </source>
</reference>
<dbReference type="HOGENOM" id="CLU_3292128_0_0_5"/>
<sequence length="40" mass="4875">MKLSSRWLMRTESVIREPFGRCAGRRSRTGRARAWRWRPI</sequence>
<comment type="caution">
    <text evidence="1">The sequence shown here is derived from an EMBL/GenBank/DDBJ whole genome shotgun (WGS) entry which is preliminary data.</text>
</comment>
<evidence type="ECO:0000313" key="2">
    <source>
        <dbReference type="Proteomes" id="UP000002931"/>
    </source>
</evidence>
<dbReference type="AlphaFoldDB" id="A3VGM5"/>
<protein>
    <submittedName>
        <fullName evidence="1">Molybdate transport permease protein</fullName>
    </submittedName>
</protein>
<proteinExistence type="predicted"/>
<evidence type="ECO:0000313" key="1">
    <source>
        <dbReference type="EMBL" id="EAQ12430.1"/>
    </source>
</evidence>
<keyword evidence="2" id="KW-1185">Reference proteome</keyword>
<name>A3VGM5_9RHOB</name>
<accession>A3VGM5</accession>
<gene>
    <name evidence="1" type="primary">modB</name>
    <name evidence="1" type="ORF">RB2654_14130</name>
</gene>
<dbReference type="EMBL" id="AAMT01000008">
    <property type="protein sequence ID" value="EAQ12430.1"/>
    <property type="molecule type" value="Genomic_DNA"/>
</dbReference>
<dbReference type="Proteomes" id="UP000002931">
    <property type="component" value="Unassembled WGS sequence"/>
</dbReference>